<dbReference type="AlphaFoldDB" id="A0A565CXI3"/>
<protein>
    <submittedName>
        <fullName evidence="8">Uncharacterized protein</fullName>
    </submittedName>
</protein>
<feature type="transmembrane region" description="Helical" evidence="7">
    <location>
        <begin position="235"/>
        <end position="258"/>
    </location>
</feature>
<name>A0A565CXI3_9BRAS</name>
<keyword evidence="3 7" id="KW-0812">Transmembrane</keyword>
<dbReference type="Pfam" id="PF05055">
    <property type="entry name" value="DUF677"/>
    <property type="match status" value="1"/>
</dbReference>
<evidence type="ECO:0000256" key="5">
    <source>
        <dbReference type="ARBA" id="ARBA00023136"/>
    </source>
</evidence>
<dbReference type="PANTHER" id="PTHR31113">
    <property type="entry name" value="UPF0496 PROTEIN 3-RELATED"/>
    <property type="match status" value="1"/>
</dbReference>
<gene>
    <name evidence="8" type="ORF">ANE_LOCUS28761</name>
</gene>
<dbReference type="Proteomes" id="UP000489600">
    <property type="component" value="Unassembled WGS sequence"/>
</dbReference>
<dbReference type="EMBL" id="CABITT030000008">
    <property type="protein sequence ID" value="VVB18317.1"/>
    <property type="molecule type" value="Genomic_DNA"/>
</dbReference>
<evidence type="ECO:0000256" key="1">
    <source>
        <dbReference type="ARBA" id="ARBA00004141"/>
    </source>
</evidence>
<feature type="compositionally biased region" description="Low complexity" evidence="6">
    <location>
        <begin position="12"/>
        <end position="26"/>
    </location>
</feature>
<evidence type="ECO:0000256" key="6">
    <source>
        <dbReference type="SAM" id="MobiDB-lite"/>
    </source>
</evidence>
<evidence type="ECO:0000256" key="4">
    <source>
        <dbReference type="ARBA" id="ARBA00022989"/>
    </source>
</evidence>
<reference evidence="8" key="1">
    <citation type="submission" date="2019-07" db="EMBL/GenBank/DDBJ databases">
        <authorList>
            <person name="Dittberner H."/>
        </authorList>
    </citation>
    <scope>NUCLEOTIDE SEQUENCE [LARGE SCALE GENOMIC DNA]</scope>
</reference>
<dbReference type="PANTHER" id="PTHR31113:SF13">
    <property type="entry name" value="(RAPE) HYPOTHETICAL PROTEIN"/>
    <property type="match status" value="1"/>
</dbReference>
<keyword evidence="4 7" id="KW-1133">Transmembrane helix</keyword>
<feature type="region of interest" description="Disordered" evidence="6">
    <location>
        <begin position="1"/>
        <end position="30"/>
    </location>
</feature>
<evidence type="ECO:0000256" key="7">
    <source>
        <dbReference type="SAM" id="Phobius"/>
    </source>
</evidence>
<evidence type="ECO:0000313" key="9">
    <source>
        <dbReference type="Proteomes" id="UP000489600"/>
    </source>
</evidence>
<comment type="similarity">
    <text evidence="2">Belongs to the UPF0496 family.</text>
</comment>
<dbReference type="InterPro" id="IPR007749">
    <property type="entry name" value="DUF677"/>
</dbReference>
<proteinExistence type="inferred from homology"/>
<dbReference type="GO" id="GO:0016020">
    <property type="term" value="C:membrane"/>
    <property type="evidence" value="ECO:0007669"/>
    <property type="project" value="UniProtKB-SubCell"/>
</dbReference>
<evidence type="ECO:0000256" key="2">
    <source>
        <dbReference type="ARBA" id="ARBA00009074"/>
    </source>
</evidence>
<sequence>MVLCGFFSDPMNGSKSSSNKKGTNTSPVKTVRTDMRSTYSSDLKSYTSACQKDPSLKSFDSLLHQRTSRVLNSLAARAEAQSLSLDPLMEVYGFLLELSQDAVSVIIESREDVWKNKDLRSLVDVYFKSTSKTLDFCNTVENCVKKTEISQLIIRFAVKQFDAESVDTDLGGSKKKYAKTLEELNKFKAMGDPFDGDFVTQYASVYEEQVLLLEELRKLKVKLDKKQRNVKTWRILSNVVFATAFVSVLVLSVVAAAMSASPVVSAVASGSTAPIEVVGKWFNEMWKEYEKAVKRQRGLVLSMETGAKVNNVVTENIRVEVDKLRIKILWILETVEFAVERGEEEVATRLAMQEIRKKVDGFTEKIEEVGENAAKCSKFIALGRLLVLGHIIKLPSDSKELVNITNGGV</sequence>
<comment type="subcellular location">
    <subcellularLocation>
        <location evidence="1">Membrane</location>
        <topology evidence="1">Multi-pass membrane protein</topology>
    </subcellularLocation>
</comment>
<keyword evidence="9" id="KW-1185">Reference proteome</keyword>
<evidence type="ECO:0000256" key="3">
    <source>
        <dbReference type="ARBA" id="ARBA00022692"/>
    </source>
</evidence>
<evidence type="ECO:0000313" key="8">
    <source>
        <dbReference type="EMBL" id="VVB18317.1"/>
    </source>
</evidence>
<keyword evidence="5 7" id="KW-0472">Membrane</keyword>
<comment type="caution">
    <text evidence="8">The sequence shown here is derived from an EMBL/GenBank/DDBJ whole genome shotgun (WGS) entry which is preliminary data.</text>
</comment>
<dbReference type="OrthoDB" id="1096035at2759"/>
<accession>A0A565CXI3</accession>
<organism evidence="8 9">
    <name type="scientific">Arabis nemorensis</name>
    <dbReference type="NCBI Taxonomy" id="586526"/>
    <lineage>
        <taxon>Eukaryota</taxon>
        <taxon>Viridiplantae</taxon>
        <taxon>Streptophyta</taxon>
        <taxon>Embryophyta</taxon>
        <taxon>Tracheophyta</taxon>
        <taxon>Spermatophyta</taxon>
        <taxon>Magnoliopsida</taxon>
        <taxon>eudicotyledons</taxon>
        <taxon>Gunneridae</taxon>
        <taxon>Pentapetalae</taxon>
        <taxon>rosids</taxon>
        <taxon>malvids</taxon>
        <taxon>Brassicales</taxon>
        <taxon>Brassicaceae</taxon>
        <taxon>Arabideae</taxon>
        <taxon>Arabis</taxon>
    </lineage>
</organism>